<dbReference type="eggNOG" id="arCOG03400">
    <property type="taxonomic scope" value="Archaea"/>
</dbReference>
<evidence type="ECO:0000259" key="1">
    <source>
        <dbReference type="Pfam" id="PF01336"/>
    </source>
</evidence>
<accession>H8I7G8</accession>
<dbReference type="EMBL" id="CP003243">
    <property type="protein sequence ID" value="AFD01178.1"/>
    <property type="molecule type" value="Genomic_DNA"/>
</dbReference>
<dbReference type="HOGENOM" id="CLU_2044410_0_0_2"/>
<keyword evidence="3" id="KW-1185">Reference proteome</keyword>
<dbReference type="GO" id="GO:0003676">
    <property type="term" value="F:nucleic acid binding"/>
    <property type="evidence" value="ECO:0007669"/>
    <property type="project" value="InterPro"/>
</dbReference>
<dbReference type="InterPro" id="IPR004365">
    <property type="entry name" value="NA-bd_OB_tRNA"/>
</dbReference>
<dbReference type="Proteomes" id="UP000005233">
    <property type="component" value="Chromosome"/>
</dbReference>
<dbReference type="OrthoDB" id="380699at2157"/>
<feature type="domain" description="OB" evidence="1">
    <location>
        <begin position="44"/>
        <end position="117"/>
    </location>
</feature>
<gene>
    <name evidence="2" type="ordered locus">Mtc_2449</name>
</gene>
<protein>
    <submittedName>
        <fullName evidence="2">OB-fold nucleic acid binding domain protein</fullName>
    </submittedName>
</protein>
<dbReference type="KEGG" id="mez:Mtc_2449"/>
<reference evidence="2 3" key="1">
    <citation type="journal article" date="2012" name="J. Bacteriol.">
        <title>Complete genome sequence of a thermophilic methanogen, Methanocella conradii HZ254, isolated from Chinese rice field soil.</title>
        <authorList>
            <person name="Lu Z."/>
            <person name="Lu Y."/>
        </authorList>
    </citation>
    <scope>NUCLEOTIDE SEQUENCE [LARGE SCALE GENOMIC DNA]</scope>
    <source>
        <strain evidence="3">DSM 24694 / JCM 17849 / CGMCC 1.5162 / HZ254</strain>
    </source>
</reference>
<dbReference type="STRING" id="1041930.Mtc_2449"/>
<proteinExistence type="predicted"/>
<sequence length="120" mass="12946">MRLKYEELAALIVLACALLAVGALYLLSTASTPYTWSSREGDRVTASGLLLAKEMTYRGGHIMLTIKTDCGPLTVFVPAASDAFQAASQVEHGNEIEATGIVQIYKGQKEILAEKIKKKS</sequence>
<organism evidence="2 3">
    <name type="scientific">Methanocella conradii (strain DSM 24694 / JCM 17849 / CGMCC 1.5162 / HZ254)</name>
    <dbReference type="NCBI Taxonomy" id="1041930"/>
    <lineage>
        <taxon>Archaea</taxon>
        <taxon>Methanobacteriati</taxon>
        <taxon>Methanobacteriota</taxon>
        <taxon>Stenosarchaea group</taxon>
        <taxon>Methanomicrobia</taxon>
        <taxon>Methanocellales</taxon>
        <taxon>Methanocellaceae</taxon>
        <taxon>Methanocella</taxon>
    </lineage>
</organism>
<dbReference type="GeneID" id="11972627"/>
<dbReference type="AlphaFoldDB" id="H8I7G8"/>
<evidence type="ECO:0000313" key="2">
    <source>
        <dbReference type="EMBL" id="AFD01178.1"/>
    </source>
</evidence>
<dbReference type="CDD" id="cd03524">
    <property type="entry name" value="RPA2_OBF_family"/>
    <property type="match status" value="1"/>
</dbReference>
<name>H8I7G8_METCZ</name>
<dbReference type="RefSeq" id="WP_014407009.1">
    <property type="nucleotide sequence ID" value="NC_017034.1"/>
</dbReference>
<dbReference type="Pfam" id="PF01336">
    <property type="entry name" value="tRNA_anti-codon"/>
    <property type="match status" value="1"/>
</dbReference>
<evidence type="ECO:0000313" key="3">
    <source>
        <dbReference type="Proteomes" id="UP000005233"/>
    </source>
</evidence>